<evidence type="ECO:0000313" key="3">
    <source>
        <dbReference type="Proteomes" id="UP000238350"/>
    </source>
</evidence>
<protein>
    <submittedName>
        <fullName evidence="2">Uncharacterized protein MRP8</fullName>
    </submittedName>
</protein>
<name>A0A2T0FLV5_9ASCO</name>
<dbReference type="STRING" id="45607.A0A2T0FLV5"/>
<gene>
    <name evidence="2" type="ORF">B9G98_03582</name>
</gene>
<feature type="compositionally biased region" description="Basic and acidic residues" evidence="1">
    <location>
        <begin position="35"/>
        <end position="51"/>
    </location>
</feature>
<dbReference type="RefSeq" id="XP_024665907.1">
    <property type="nucleotide sequence ID" value="XM_024810139.1"/>
</dbReference>
<evidence type="ECO:0000256" key="1">
    <source>
        <dbReference type="SAM" id="MobiDB-lite"/>
    </source>
</evidence>
<comment type="caution">
    <text evidence="2">The sequence shown here is derived from an EMBL/GenBank/DDBJ whole genome shotgun (WGS) entry which is preliminary data.</text>
</comment>
<dbReference type="AlphaFoldDB" id="A0A2T0FLV5"/>
<dbReference type="InterPro" id="IPR012917">
    <property type="entry name" value="DUF3294"/>
</dbReference>
<dbReference type="OrthoDB" id="4076200at2759"/>
<evidence type="ECO:0000313" key="2">
    <source>
        <dbReference type="EMBL" id="PRT55962.1"/>
    </source>
</evidence>
<accession>A0A2T0FLV5</accession>
<reference evidence="2 3" key="1">
    <citation type="submission" date="2017-04" db="EMBL/GenBank/DDBJ databases">
        <title>Genome sequencing of [Candida] sorbophila.</title>
        <authorList>
            <person name="Ahn J.O."/>
        </authorList>
    </citation>
    <scope>NUCLEOTIDE SEQUENCE [LARGE SCALE GENOMIC DNA]</scope>
    <source>
        <strain evidence="2 3">DS02</strain>
    </source>
</reference>
<keyword evidence="3" id="KW-1185">Reference proteome</keyword>
<proteinExistence type="predicted"/>
<dbReference type="EMBL" id="NDIQ01000022">
    <property type="protein sequence ID" value="PRT55962.1"/>
    <property type="molecule type" value="Genomic_DNA"/>
</dbReference>
<dbReference type="Pfam" id="PF07957">
    <property type="entry name" value="DUF3294"/>
    <property type="match status" value="1"/>
</dbReference>
<dbReference type="Proteomes" id="UP000238350">
    <property type="component" value="Unassembled WGS sequence"/>
</dbReference>
<feature type="region of interest" description="Disordered" evidence="1">
    <location>
        <begin position="35"/>
        <end position="63"/>
    </location>
</feature>
<sequence length="195" mass="21729">MSTAEIAEIKAQIKKMQNVIAMTGRQIVELQLDSTRRRNEDVDRRTKELRGEPAVASSAENTGDYATNSDIVELVQELQDQLDILDERSIRRTINSRAGKSTPIVSLPSIANEYPDAFPHTLLDFAEIGTSEIERLARFYELLPPDAVEMEELLQKVSMTAAEAGVSQTSPEVTESDGVEHFNKLARFLGLPLTR</sequence>
<dbReference type="GeneID" id="36517330"/>
<organism evidence="2 3">
    <name type="scientific">Wickerhamiella sorbophila</name>
    <dbReference type="NCBI Taxonomy" id="45607"/>
    <lineage>
        <taxon>Eukaryota</taxon>
        <taxon>Fungi</taxon>
        <taxon>Dikarya</taxon>
        <taxon>Ascomycota</taxon>
        <taxon>Saccharomycotina</taxon>
        <taxon>Dipodascomycetes</taxon>
        <taxon>Dipodascales</taxon>
        <taxon>Trichomonascaceae</taxon>
        <taxon>Wickerhamiella</taxon>
    </lineage>
</organism>